<name>A0A6M0RXV3_9CYAN</name>
<comment type="caution">
    <text evidence="1">The sequence shown here is derived from an EMBL/GenBank/DDBJ whole genome shotgun (WGS) entry which is preliminary data.</text>
</comment>
<keyword evidence="2" id="KW-1185">Reference proteome</keyword>
<reference evidence="1 2" key="1">
    <citation type="journal article" date="2020" name="Microb. Ecol.">
        <title>Ecogenomics of the Marine Benthic Filamentous Cyanobacterium Adonisia.</title>
        <authorList>
            <person name="Walter J.M."/>
            <person name="Coutinho F.H."/>
            <person name="Leomil L."/>
            <person name="Hargreaves P.I."/>
            <person name="Campeao M.E."/>
            <person name="Vieira V.V."/>
            <person name="Silva B.S."/>
            <person name="Fistarol G.O."/>
            <person name="Salomon P.S."/>
            <person name="Sawabe T."/>
            <person name="Mino S."/>
            <person name="Hosokawa M."/>
            <person name="Miyashita H."/>
            <person name="Maruyama F."/>
            <person name="van Verk M.C."/>
            <person name="Dutilh B.E."/>
            <person name="Thompson C.C."/>
            <person name="Thompson F.L."/>
        </authorList>
    </citation>
    <scope>NUCLEOTIDE SEQUENCE [LARGE SCALE GENOMIC DNA]</scope>
    <source>
        <strain evidence="1 2">CCMR0081</strain>
    </source>
</reference>
<evidence type="ECO:0000313" key="1">
    <source>
        <dbReference type="EMBL" id="NEZ61067.1"/>
    </source>
</evidence>
<organism evidence="1 2">
    <name type="scientific">Adonisia turfae CCMR0081</name>
    <dbReference type="NCBI Taxonomy" id="2292702"/>
    <lineage>
        <taxon>Bacteria</taxon>
        <taxon>Bacillati</taxon>
        <taxon>Cyanobacteriota</taxon>
        <taxon>Adonisia</taxon>
        <taxon>Adonisia turfae</taxon>
    </lineage>
</organism>
<dbReference type="RefSeq" id="WP_163703324.1">
    <property type="nucleotide sequence ID" value="NZ_QXHD01000004.1"/>
</dbReference>
<evidence type="ECO:0000313" key="2">
    <source>
        <dbReference type="Proteomes" id="UP000481033"/>
    </source>
</evidence>
<dbReference type="EMBL" id="QXHD01000004">
    <property type="protein sequence ID" value="NEZ61067.1"/>
    <property type="molecule type" value="Genomic_DNA"/>
</dbReference>
<accession>A0A6M0RXV3</accession>
<gene>
    <name evidence="1" type="ORF">DXZ20_36615</name>
</gene>
<dbReference type="Proteomes" id="UP000481033">
    <property type="component" value="Unassembled WGS sequence"/>
</dbReference>
<protein>
    <submittedName>
        <fullName evidence="1">Uncharacterized protein</fullName>
    </submittedName>
</protein>
<sequence>MPEKLEIIAKPCGSATCPTLYKDGQGRLFLQGNQLNVTDKQDVALGDGEAVVEIDASLLDALRAL</sequence>
<dbReference type="AlphaFoldDB" id="A0A6M0RXV3"/>
<proteinExistence type="predicted"/>